<protein>
    <submittedName>
        <fullName evidence="1">Uncharacterized protein</fullName>
    </submittedName>
</protein>
<dbReference type="AlphaFoldDB" id="A0A420YB02"/>
<keyword evidence="2" id="KW-1185">Reference proteome</keyword>
<proteinExistence type="predicted"/>
<dbReference type="Proteomes" id="UP000275385">
    <property type="component" value="Unassembled WGS sequence"/>
</dbReference>
<comment type="caution">
    <text evidence="1">The sequence shown here is derived from an EMBL/GenBank/DDBJ whole genome shotgun (WGS) entry which is preliminary data.</text>
</comment>
<organism evidence="1 2">
    <name type="scientific">Coniochaeta pulveracea</name>
    <dbReference type="NCBI Taxonomy" id="177199"/>
    <lineage>
        <taxon>Eukaryota</taxon>
        <taxon>Fungi</taxon>
        <taxon>Dikarya</taxon>
        <taxon>Ascomycota</taxon>
        <taxon>Pezizomycotina</taxon>
        <taxon>Sordariomycetes</taxon>
        <taxon>Sordariomycetidae</taxon>
        <taxon>Coniochaetales</taxon>
        <taxon>Coniochaetaceae</taxon>
        <taxon>Coniochaeta</taxon>
    </lineage>
</organism>
<reference evidence="1 2" key="1">
    <citation type="submission" date="2018-08" db="EMBL/GenBank/DDBJ databases">
        <title>Draft genome of the lignicolous fungus Coniochaeta pulveracea.</title>
        <authorList>
            <person name="Borstlap C.J."/>
            <person name="De Witt R.N."/>
            <person name="Botha A."/>
            <person name="Volschenk H."/>
        </authorList>
    </citation>
    <scope>NUCLEOTIDE SEQUENCE [LARGE SCALE GENOMIC DNA]</scope>
    <source>
        <strain evidence="1 2">CAB683</strain>
    </source>
</reference>
<dbReference type="EMBL" id="QVQW01000024">
    <property type="protein sequence ID" value="RKU45063.1"/>
    <property type="molecule type" value="Genomic_DNA"/>
</dbReference>
<evidence type="ECO:0000313" key="1">
    <source>
        <dbReference type="EMBL" id="RKU45063.1"/>
    </source>
</evidence>
<name>A0A420YB02_9PEZI</name>
<sequence length="136" mass="14829">MATSCPNHTEDCPTVTAATIADRELPALRSLAPGLVSENGLTFIISLSASLRLRWSLIRTTPDEYAICKLKSASGSCPQIFHVVSFTAKGISASKGDKILRMIDDVIEEVKARCLIASTAVDRLIRSEELMKIRPR</sequence>
<evidence type="ECO:0000313" key="2">
    <source>
        <dbReference type="Proteomes" id="UP000275385"/>
    </source>
</evidence>
<accession>A0A420YB02</accession>
<gene>
    <name evidence="1" type="ORF">DL546_007106</name>
</gene>